<dbReference type="PROSITE" id="PS50893">
    <property type="entry name" value="ABC_TRANSPORTER_2"/>
    <property type="match status" value="1"/>
</dbReference>
<evidence type="ECO:0000256" key="1">
    <source>
        <dbReference type="ARBA" id="ARBA00004202"/>
    </source>
</evidence>
<evidence type="ECO:0000256" key="8">
    <source>
        <dbReference type="ARBA" id="ARBA00023065"/>
    </source>
</evidence>
<feature type="domain" description="ABC transporter" evidence="10">
    <location>
        <begin position="7"/>
        <end position="243"/>
    </location>
</feature>
<keyword evidence="4" id="KW-0410">Iron transport</keyword>
<dbReference type="RefSeq" id="WP_141871463.1">
    <property type="nucleotide sequence ID" value="NZ_VFOX01000001.1"/>
</dbReference>
<dbReference type="InterPro" id="IPR003593">
    <property type="entry name" value="AAA+_ATPase"/>
</dbReference>
<protein>
    <submittedName>
        <fullName evidence="11">Iron complex transport system ATP-binding protein</fullName>
    </submittedName>
</protein>
<dbReference type="InterPro" id="IPR003439">
    <property type="entry name" value="ABC_transporter-like_ATP-bd"/>
</dbReference>
<evidence type="ECO:0000256" key="9">
    <source>
        <dbReference type="ARBA" id="ARBA00023136"/>
    </source>
</evidence>
<keyword evidence="3" id="KW-1003">Cell membrane</keyword>
<dbReference type="AlphaFoldDB" id="A0A543BL25"/>
<dbReference type="GO" id="GO:0016887">
    <property type="term" value="F:ATP hydrolysis activity"/>
    <property type="evidence" value="ECO:0007669"/>
    <property type="project" value="InterPro"/>
</dbReference>
<reference evidence="11 12" key="1">
    <citation type="submission" date="2019-06" db="EMBL/GenBank/DDBJ databases">
        <title>Sequencing the genomes of 1000 actinobacteria strains.</title>
        <authorList>
            <person name="Klenk H.-P."/>
        </authorList>
    </citation>
    <scope>NUCLEOTIDE SEQUENCE [LARGE SCALE GENOMIC DNA]</scope>
    <source>
        <strain evidence="11 12">DSM 20169</strain>
    </source>
</reference>
<evidence type="ECO:0000259" key="10">
    <source>
        <dbReference type="PROSITE" id="PS50893"/>
    </source>
</evidence>
<evidence type="ECO:0000256" key="2">
    <source>
        <dbReference type="ARBA" id="ARBA00022448"/>
    </source>
</evidence>
<dbReference type="CDD" id="cd03214">
    <property type="entry name" value="ABC_Iron-Siderophores_B12_Hemin"/>
    <property type="match status" value="1"/>
</dbReference>
<comment type="subcellular location">
    <subcellularLocation>
        <location evidence="1">Cell membrane</location>
        <topology evidence="1">Peripheral membrane protein</topology>
    </subcellularLocation>
</comment>
<keyword evidence="5" id="KW-0547">Nucleotide-binding</keyword>
<dbReference type="SUPFAM" id="SSF52540">
    <property type="entry name" value="P-loop containing nucleoside triphosphate hydrolases"/>
    <property type="match status" value="1"/>
</dbReference>
<keyword evidence="7" id="KW-0408">Iron</keyword>
<dbReference type="GO" id="GO:0005524">
    <property type="term" value="F:ATP binding"/>
    <property type="evidence" value="ECO:0007669"/>
    <property type="project" value="UniProtKB-KW"/>
</dbReference>
<name>A0A543BL25_9MICO</name>
<evidence type="ECO:0000256" key="4">
    <source>
        <dbReference type="ARBA" id="ARBA00022496"/>
    </source>
</evidence>
<dbReference type="InterPro" id="IPR017871">
    <property type="entry name" value="ABC_transporter-like_CS"/>
</dbReference>
<dbReference type="PANTHER" id="PTHR42771">
    <property type="entry name" value="IRON(3+)-HYDROXAMATE IMPORT ATP-BINDING PROTEIN FHUC"/>
    <property type="match status" value="1"/>
</dbReference>
<comment type="caution">
    <text evidence="11">The sequence shown here is derived from an EMBL/GenBank/DDBJ whole genome shotgun (WGS) entry which is preliminary data.</text>
</comment>
<dbReference type="OrthoDB" id="5296765at2"/>
<evidence type="ECO:0000256" key="5">
    <source>
        <dbReference type="ARBA" id="ARBA00022741"/>
    </source>
</evidence>
<evidence type="ECO:0000256" key="7">
    <source>
        <dbReference type="ARBA" id="ARBA00023004"/>
    </source>
</evidence>
<sequence>MNTPAPLIAQRVTLGYGGRPIIEDLDLEIPAGSVTVFIGPNGCGKSTLLGGLARVLRPSSGRVLLDGRDLQEWPTKQAAQRLAVLPQQPLLPDGITVRDLVRRGRHPHRGTFQRWSDEDDEKVALALAQTSLTEATDHPVGSLSGGQRQRAFIAMVLAQDTPLMLLDEPTTFLDIAHQYELLELCRRLNRDTGRTLVLVLHDLNQAARYATHIVALDQGRIAAQGTPDTVLTTETVQNAFGLDALIVPDPVTGTPMVVPRVGGDER</sequence>
<keyword evidence="6 11" id="KW-0067">ATP-binding</keyword>
<accession>A0A543BL25</accession>
<dbReference type="SMART" id="SM00382">
    <property type="entry name" value="AAA"/>
    <property type="match status" value="1"/>
</dbReference>
<proteinExistence type="predicted"/>
<dbReference type="Gene3D" id="3.40.50.300">
    <property type="entry name" value="P-loop containing nucleotide triphosphate hydrolases"/>
    <property type="match status" value="1"/>
</dbReference>
<organism evidence="11 12">
    <name type="scientific">Microbacterium saperdae</name>
    <dbReference type="NCBI Taxonomy" id="69368"/>
    <lineage>
        <taxon>Bacteria</taxon>
        <taxon>Bacillati</taxon>
        <taxon>Actinomycetota</taxon>
        <taxon>Actinomycetes</taxon>
        <taxon>Micrococcales</taxon>
        <taxon>Microbacteriaceae</taxon>
        <taxon>Microbacterium</taxon>
    </lineage>
</organism>
<dbReference type="EMBL" id="VFOX01000001">
    <property type="protein sequence ID" value="TQL85522.1"/>
    <property type="molecule type" value="Genomic_DNA"/>
</dbReference>
<dbReference type="FunFam" id="3.40.50.300:FF:000134">
    <property type="entry name" value="Iron-enterobactin ABC transporter ATP-binding protein"/>
    <property type="match status" value="1"/>
</dbReference>
<evidence type="ECO:0000256" key="6">
    <source>
        <dbReference type="ARBA" id="ARBA00022840"/>
    </source>
</evidence>
<dbReference type="Proteomes" id="UP000317209">
    <property type="component" value="Unassembled WGS sequence"/>
</dbReference>
<evidence type="ECO:0000313" key="12">
    <source>
        <dbReference type="Proteomes" id="UP000317209"/>
    </source>
</evidence>
<keyword evidence="9" id="KW-0472">Membrane</keyword>
<evidence type="ECO:0000313" key="11">
    <source>
        <dbReference type="EMBL" id="TQL85522.1"/>
    </source>
</evidence>
<dbReference type="InterPro" id="IPR027417">
    <property type="entry name" value="P-loop_NTPase"/>
</dbReference>
<dbReference type="InterPro" id="IPR051535">
    <property type="entry name" value="Siderophore_ABC-ATPase"/>
</dbReference>
<keyword evidence="12" id="KW-1185">Reference proteome</keyword>
<dbReference type="PANTHER" id="PTHR42771:SF2">
    <property type="entry name" value="IRON(3+)-HYDROXAMATE IMPORT ATP-BINDING PROTEIN FHUC"/>
    <property type="match status" value="1"/>
</dbReference>
<dbReference type="Pfam" id="PF00005">
    <property type="entry name" value="ABC_tran"/>
    <property type="match status" value="1"/>
</dbReference>
<dbReference type="GO" id="GO:0005886">
    <property type="term" value="C:plasma membrane"/>
    <property type="evidence" value="ECO:0007669"/>
    <property type="project" value="UniProtKB-SubCell"/>
</dbReference>
<gene>
    <name evidence="11" type="ORF">FB560_1139</name>
</gene>
<dbReference type="PROSITE" id="PS00211">
    <property type="entry name" value="ABC_TRANSPORTER_1"/>
    <property type="match status" value="1"/>
</dbReference>
<keyword evidence="2" id="KW-0813">Transport</keyword>
<keyword evidence="8" id="KW-0406">Ion transport</keyword>
<dbReference type="GO" id="GO:0006826">
    <property type="term" value="P:iron ion transport"/>
    <property type="evidence" value="ECO:0007669"/>
    <property type="project" value="UniProtKB-KW"/>
</dbReference>
<evidence type="ECO:0000256" key="3">
    <source>
        <dbReference type="ARBA" id="ARBA00022475"/>
    </source>
</evidence>